<dbReference type="Gene3D" id="3.50.50.60">
    <property type="entry name" value="FAD/NAD(P)-binding domain"/>
    <property type="match status" value="1"/>
</dbReference>
<gene>
    <name evidence="2" type="ORF">CPOL0286_LOCUS11019</name>
</gene>
<feature type="domain" description="FAD/NAD(P)-binding" evidence="1">
    <location>
        <begin position="18"/>
        <end position="127"/>
    </location>
</feature>
<proteinExistence type="predicted"/>
<reference evidence="2" key="1">
    <citation type="submission" date="2021-01" db="EMBL/GenBank/DDBJ databases">
        <authorList>
            <person name="Corre E."/>
            <person name="Pelletier E."/>
            <person name="Niang G."/>
            <person name="Scheremetjew M."/>
            <person name="Finn R."/>
            <person name="Kale V."/>
            <person name="Holt S."/>
            <person name="Cochrane G."/>
            <person name="Meng A."/>
            <person name="Brown T."/>
            <person name="Cohen L."/>
        </authorList>
    </citation>
    <scope>NUCLEOTIDE SEQUENCE</scope>
    <source>
        <strain evidence="2">UIO037</strain>
    </source>
</reference>
<dbReference type="InterPro" id="IPR036188">
    <property type="entry name" value="FAD/NAD-bd_sf"/>
</dbReference>
<dbReference type="GO" id="GO:0016491">
    <property type="term" value="F:oxidoreductase activity"/>
    <property type="evidence" value="ECO:0007669"/>
    <property type="project" value="InterPro"/>
</dbReference>
<accession>A0A7S4IHP0</accession>
<dbReference type="PRINTS" id="PR00368">
    <property type="entry name" value="FADPNR"/>
</dbReference>
<dbReference type="PANTHER" id="PTHR43100">
    <property type="entry name" value="GLUTAMATE SYNTHASE [NADPH] SMALL CHAIN"/>
    <property type="match status" value="1"/>
</dbReference>
<dbReference type="AlphaFoldDB" id="A0A7S4IHP0"/>
<evidence type="ECO:0000313" key="2">
    <source>
        <dbReference type="EMBL" id="CAE2229739.1"/>
    </source>
</evidence>
<protein>
    <recommendedName>
        <fullName evidence="1">FAD/NAD(P)-binding domain-containing protein</fullName>
    </recommendedName>
</protein>
<evidence type="ECO:0000259" key="1">
    <source>
        <dbReference type="Pfam" id="PF07992"/>
    </source>
</evidence>
<dbReference type="EMBL" id="HBKO01024313">
    <property type="protein sequence ID" value="CAE2229739.1"/>
    <property type="molecule type" value="Transcribed_RNA"/>
</dbReference>
<dbReference type="SUPFAM" id="SSF51905">
    <property type="entry name" value="FAD/NAD(P)-binding domain"/>
    <property type="match status" value="1"/>
</dbReference>
<organism evidence="2">
    <name type="scientific">Prymnesium polylepis</name>
    <dbReference type="NCBI Taxonomy" id="72548"/>
    <lineage>
        <taxon>Eukaryota</taxon>
        <taxon>Haptista</taxon>
        <taxon>Haptophyta</taxon>
        <taxon>Prymnesiophyceae</taxon>
        <taxon>Prymnesiales</taxon>
        <taxon>Prymnesiaceae</taxon>
        <taxon>Prymnesium</taxon>
    </lineage>
</organism>
<dbReference type="InterPro" id="IPR051394">
    <property type="entry name" value="Glutamate_Synthase"/>
</dbReference>
<feature type="domain" description="FAD/NAD(P)-binding" evidence="1">
    <location>
        <begin position="197"/>
        <end position="282"/>
    </location>
</feature>
<dbReference type="PANTHER" id="PTHR43100:SF1">
    <property type="entry name" value="GLUTAMATE SYNTHASE [NADPH] SMALL CHAIN"/>
    <property type="match status" value="1"/>
</dbReference>
<dbReference type="Pfam" id="PF07992">
    <property type="entry name" value="Pyr_redox_2"/>
    <property type="match status" value="2"/>
</dbReference>
<sequence>MKLDKETVERRIKLMEAEGVEFICGTEVGESAFNFTSDYDAVVLATGSTVPNDLPIPGRQLNGIVFAMEFLTKNQNRLFASDDAKKSLLRSKYDGSFIDAAGKNVIVIGGGDTGTDCIGTSLRHRCETLTNFELFPKPPEDRAGNNPWPAWPRIYRTDYGHEEATCHFGADPRAYSILSREFVGDADNNVRAVRTVEINVGSDGRFQEVAGSEKEWPADLVILAMGFRHPEHVITRSLGLDLDPRNNAKANTKDYKTSAEGVFAAGDCRRGQSLVVWAINEGRGAAAACDTYLREADPFW</sequence>
<name>A0A7S4IHP0_9EUKA</name>
<dbReference type="InterPro" id="IPR023753">
    <property type="entry name" value="FAD/NAD-binding_dom"/>
</dbReference>